<name>A0ABP0TS03_9BRYO</name>
<proteinExistence type="predicted"/>
<dbReference type="Proteomes" id="UP001497512">
    <property type="component" value="Chromosome 13"/>
</dbReference>
<dbReference type="EMBL" id="OZ019905">
    <property type="protein sequence ID" value="CAK9202908.1"/>
    <property type="molecule type" value="Genomic_DNA"/>
</dbReference>
<keyword evidence="2" id="KW-1185">Reference proteome</keyword>
<protein>
    <submittedName>
        <fullName evidence="1">Uncharacterized protein</fullName>
    </submittedName>
</protein>
<feature type="non-terminal residue" evidence="1">
    <location>
        <position position="1"/>
    </location>
</feature>
<evidence type="ECO:0000313" key="2">
    <source>
        <dbReference type="Proteomes" id="UP001497512"/>
    </source>
</evidence>
<evidence type="ECO:0000313" key="1">
    <source>
        <dbReference type="EMBL" id="CAK9202908.1"/>
    </source>
</evidence>
<gene>
    <name evidence="1" type="ORF">CSSPTR1EN2_LOCUS6642</name>
</gene>
<sequence length="64" mass="7692">PNALSRKHRLRVVYVGESELQKEDRLANRRDAFAKETRQNIQNGAKSHFHLRNGLLWYKQNRLY</sequence>
<accession>A0ABP0TS03</accession>
<reference evidence="1" key="1">
    <citation type="submission" date="2024-02" db="EMBL/GenBank/DDBJ databases">
        <authorList>
            <consortium name="ELIXIR-Norway"/>
            <consortium name="Elixir Norway"/>
        </authorList>
    </citation>
    <scope>NUCLEOTIDE SEQUENCE</scope>
</reference>
<organism evidence="1 2">
    <name type="scientific">Sphagnum troendelagicum</name>
    <dbReference type="NCBI Taxonomy" id="128251"/>
    <lineage>
        <taxon>Eukaryota</taxon>
        <taxon>Viridiplantae</taxon>
        <taxon>Streptophyta</taxon>
        <taxon>Embryophyta</taxon>
        <taxon>Bryophyta</taxon>
        <taxon>Sphagnophytina</taxon>
        <taxon>Sphagnopsida</taxon>
        <taxon>Sphagnales</taxon>
        <taxon>Sphagnaceae</taxon>
        <taxon>Sphagnum</taxon>
    </lineage>
</organism>
<feature type="non-terminal residue" evidence="1">
    <location>
        <position position="64"/>
    </location>
</feature>